<sequence length="283" mass="32144">MKRAEPYLWLLPMLLVFCIFTFYPFFETIFKSFFIVDSFGNINKFVGFENYLYIFADEQFLRSILNTLFFTVLTVPISKILGFLLALLANNRRKASAFYEAGFALPIAVSSSVAAMIFQLLYTPSLGIINGTFGLNVQWLDDPQIAMVSIAIIQIWLSTSYCFLFLLPSVRSIPQELLESAKLDGASLHKQIIHIYLPLTSPIMFYLICTDVIYSFMMMSFVNILTDGGPQDSTITMLQYVYKQFAATGNYTNANPVAIIVFFLTFIMTLINFIGEKKGVHYA</sequence>
<reference evidence="9 10" key="1">
    <citation type="submission" date="2020-08" db="EMBL/GenBank/DDBJ databases">
        <title>The isolate Caproiciproducens sp. 7D4C2 produces n-caproate at mildly acidic conditions from hexoses: genome and rBOX comparison with related strains and chain-elongating bacteria.</title>
        <authorList>
            <person name="Esquivel-Elizondo S."/>
            <person name="Bagci C."/>
            <person name="Temovska M."/>
            <person name="Jeon B.S."/>
            <person name="Bessarab I."/>
            <person name="Williams R.B.H."/>
            <person name="Huson D.H."/>
            <person name="Angenent L.T."/>
        </authorList>
    </citation>
    <scope>NUCLEOTIDE SEQUENCE [LARGE SCALE GENOMIC DNA]</scope>
    <source>
        <strain evidence="9 10">7D4C2</strain>
    </source>
</reference>
<evidence type="ECO:0000256" key="7">
    <source>
        <dbReference type="RuleBase" id="RU363032"/>
    </source>
</evidence>
<feature type="transmembrane region" description="Helical" evidence="7">
    <location>
        <begin position="7"/>
        <end position="26"/>
    </location>
</feature>
<dbReference type="InterPro" id="IPR000515">
    <property type="entry name" value="MetI-like"/>
</dbReference>
<dbReference type="PANTHER" id="PTHR30193">
    <property type="entry name" value="ABC TRANSPORTER PERMEASE PROTEIN"/>
    <property type="match status" value="1"/>
</dbReference>
<evidence type="ECO:0000313" key="9">
    <source>
        <dbReference type="EMBL" id="QNK42582.1"/>
    </source>
</evidence>
<feature type="transmembrane region" description="Helical" evidence="7">
    <location>
        <begin position="203"/>
        <end position="225"/>
    </location>
</feature>
<feature type="domain" description="ABC transmembrane type-1" evidence="8">
    <location>
        <begin position="64"/>
        <end position="272"/>
    </location>
</feature>
<comment type="similarity">
    <text evidence="7">Belongs to the binding-protein-dependent transport system permease family.</text>
</comment>
<feature type="transmembrane region" description="Helical" evidence="7">
    <location>
        <begin position="101"/>
        <end position="122"/>
    </location>
</feature>
<keyword evidence="3" id="KW-1003">Cell membrane</keyword>
<dbReference type="CDD" id="cd06261">
    <property type="entry name" value="TM_PBP2"/>
    <property type="match status" value="1"/>
</dbReference>
<keyword evidence="6 7" id="KW-0472">Membrane</keyword>
<dbReference type="Proteomes" id="UP000515909">
    <property type="component" value="Chromosome"/>
</dbReference>
<dbReference type="InterPro" id="IPR051393">
    <property type="entry name" value="ABC_transporter_permease"/>
</dbReference>
<dbReference type="SUPFAM" id="SSF161098">
    <property type="entry name" value="MetI-like"/>
    <property type="match status" value="1"/>
</dbReference>
<dbReference type="EMBL" id="CP060286">
    <property type="protein sequence ID" value="QNK42582.1"/>
    <property type="molecule type" value="Genomic_DNA"/>
</dbReference>
<dbReference type="Pfam" id="PF00528">
    <property type="entry name" value="BPD_transp_1"/>
    <property type="match status" value="1"/>
</dbReference>
<dbReference type="AlphaFoldDB" id="A0A7G8TG41"/>
<dbReference type="GO" id="GO:0055085">
    <property type="term" value="P:transmembrane transport"/>
    <property type="evidence" value="ECO:0007669"/>
    <property type="project" value="InterPro"/>
</dbReference>
<organism evidence="9 10">
    <name type="scientific">Caproicibacter fermentans</name>
    <dbReference type="NCBI Taxonomy" id="2576756"/>
    <lineage>
        <taxon>Bacteria</taxon>
        <taxon>Bacillati</taxon>
        <taxon>Bacillota</taxon>
        <taxon>Clostridia</taxon>
        <taxon>Eubacteriales</taxon>
        <taxon>Acutalibacteraceae</taxon>
        <taxon>Caproicibacter</taxon>
    </lineage>
</organism>
<dbReference type="KEGG" id="cfem:HCR03_09695"/>
<keyword evidence="2 7" id="KW-0813">Transport</keyword>
<evidence type="ECO:0000313" key="10">
    <source>
        <dbReference type="Proteomes" id="UP000515909"/>
    </source>
</evidence>
<evidence type="ECO:0000256" key="1">
    <source>
        <dbReference type="ARBA" id="ARBA00004651"/>
    </source>
</evidence>
<evidence type="ECO:0000256" key="5">
    <source>
        <dbReference type="ARBA" id="ARBA00022989"/>
    </source>
</evidence>
<feature type="transmembrane region" description="Helical" evidence="7">
    <location>
        <begin position="145"/>
        <end position="167"/>
    </location>
</feature>
<comment type="subcellular location">
    <subcellularLocation>
        <location evidence="1 7">Cell membrane</location>
        <topology evidence="1 7">Multi-pass membrane protein</topology>
    </subcellularLocation>
</comment>
<dbReference type="Gene3D" id="1.10.3720.10">
    <property type="entry name" value="MetI-like"/>
    <property type="match status" value="1"/>
</dbReference>
<dbReference type="PANTHER" id="PTHR30193:SF37">
    <property type="entry name" value="INNER MEMBRANE ABC TRANSPORTER PERMEASE PROTEIN YCJO"/>
    <property type="match status" value="1"/>
</dbReference>
<dbReference type="PROSITE" id="PS50928">
    <property type="entry name" value="ABC_TM1"/>
    <property type="match status" value="1"/>
</dbReference>
<accession>A0A7G8TG41</accession>
<feature type="transmembrane region" description="Helical" evidence="7">
    <location>
        <begin position="68"/>
        <end position="89"/>
    </location>
</feature>
<gene>
    <name evidence="9" type="ORF">HCR03_09695</name>
</gene>
<dbReference type="InterPro" id="IPR035906">
    <property type="entry name" value="MetI-like_sf"/>
</dbReference>
<evidence type="ECO:0000256" key="2">
    <source>
        <dbReference type="ARBA" id="ARBA00022448"/>
    </source>
</evidence>
<protein>
    <submittedName>
        <fullName evidence="9">Sugar ABC transporter permease</fullName>
    </submittedName>
</protein>
<dbReference type="GO" id="GO:0005886">
    <property type="term" value="C:plasma membrane"/>
    <property type="evidence" value="ECO:0007669"/>
    <property type="project" value="UniProtKB-SubCell"/>
</dbReference>
<keyword evidence="4 7" id="KW-0812">Transmembrane</keyword>
<evidence type="ECO:0000256" key="3">
    <source>
        <dbReference type="ARBA" id="ARBA00022475"/>
    </source>
</evidence>
<feature type="transmembrane region" description="Helical" evidence="7">
    <location>
        <begin position="257"/>
        <end position="275"/>
    </location>
</feature>
<proteinExistence type="inferred from homology"/>
<evidence type="ECO:0000256" key="6">
    <source>
        <dbReference type="ARBA" id="ARBA00023136"/>
    </source>
</evidence>
<name>A0A7G8TG41_9FIRM</name>
<keyword evidence="5 7" id="KW-1133">Transmembrane helix</keyword>
<evidence type="ECO:0000256" key="4">
    <source>
        <dbReference type="ARBA" id="ARBA00022692"/>
    </source>
</evidence>
<evidence type="ECO:0000259" key="8">
    <source>
        <dbReference type="PROSITE" id="PS50928"/>
    </source>
</evidence>